<feature type="transmembrane region" description="Helical" evidence="1">
    <location>
        <begin position="609"/>
        <end position="635"/>
    </location>
</feature>
<reference evidence="2" key="1">
    <citation type="submission" date="2023-06" db="EMBL/GenBank/DDBJ databases">
        <title>Genome-scale phylogeny and comparative genomics of the fungal order Sordariales.</title>
        <authorList>
            <consortium name="Lawrence Berkeley National Laboratory"/>
            <person name="Hensen N."/>
            <person name="Bonometti L."/>
            <person name="Westerberg I."/>
            <person name="Brannstrom I.O."/>
            <person name="Guillou S."/>
            <person name="Cros-Aarteil S."/>
            <person name="Calhoun S."/>
            <person name="Haridas S."/>
            <person name="Kuo A."/>
            <person name="Mondo S."/>
            <person name="Pangilinan J."/>
            <person name="Riley R."/>
            <person name="Labutti K."/>
            <person name="Andreopoulos B."/>
            <person name="Lipzen A."/>
            <person name="Chen C."/>
            <person name="Yanf M."/>
            <person name="Daum C."/>
            <person name="Ng V."/>
            <person name="Clum A."/>
            <person name="Steindorff A."/>
            <person name="Ohm R."/>
            <person name="Martin F."/>
            <person name="Silar P."/>
            <person name="Natvig D."/>
            <person name="Lalanne C."/>
            <person name="Gautier V."/>
            <person name="Ament-Velasquez S.L."/>
            <person name="Kruys A."/>
            <person name="Hutchinson M.I."/>
            <person name="Powell A.J."/>
            <person name="Barry K."/>
            <person name="Miller A.N."/>
            <person name="Grigoriev I.V."/>
            <person name="Debuchy R."/>
            <person name="Gladieux P."/>
            <person name="Thoren M.H."/>
            <person name="Johannesson H."/>
        </authorList>
    </citation>
    <scope>NUCLEOTIDE SEQUENCE</scope>
    <source>
        <strain evidence="2">PSN4</strain>
    </source>
</reference>
<keyword evidence="1" id="KW-0812">Transmembrane</keyword>
<accession>A0AAJ0BAI7</accession>
<evidence type="ECO:0000256" key="1">
    <source>
        <dbReference type="SAM" id="Phobius"/>
    </source>
</evidence>
<dbReference type="Proteomes" id="UP001239445">
    <property type="component" value="Unassembled WGS sequence"/>
</dbReference>
<proteinExistence type="predicted"/>
<comment type="caution">
    <text evidence="2">The sequence shown here is derived from an EMBL/GenBank/DDBJ whole genome shotgun (WGS) entry which is preliminary data.</text>
</comment>
<feature type="transmembrane region" description="Helical" evidence="1">
    <location>
        <begin position="62"/>
        <end position="83"/>
    </location>
</feature>
<dbReference type="AlphaFoldDB" id="A0AAJ0BAI7"/>
<protein>
    <submittedName>
        <fullName evidence="2">Uncharacterized protein</fullName>
    </submittedName>
</protein>
<organism evidence="2 3">
    <name type="scientific">Echria macrotheca</name>
    <dbReference type="NCBI Taxonomy" id="438768"/>
    <lineage>
        <taxon>Eukaryota</taxon>
        <taxon>Fungi</taxon>
        <taxon>Dikarya</taxon>
        <taxon>Ascomycota</taxon>
        <taxon>Pezizomycotina</taxon>
        <taxon>Sordariomycetes</taxon>
        <taxon>Sordariomycetidae</taxon>
        <taxon>Sordariales</taxon>
        <taxon>Schizotheciaceae</taxon>
        <taxon>Echria</taxon>
    </lineage>
</organism>
<feature type="transmembrane region" description="Helical" evidence="1">
    <location>
        <begin position="103"/>
        <end position="130"/>
    </location>
</feature>
<sequence length="704" mass="76002">MRDGPYPKADADIVSSETWPDMHIRKADGPALDGPALEGPALNDPASHAGLVARIGRISSTLLVFSFPVCFGCLGFLSFLWVADSTNPTWQKIILAGWATRSITITSLALRWATTVQATLCTSMLAAILLQRDAVPLSSAAAVSLFRFDNTGPWPLLSNMVTQQRRVFSLIGLLVGLLSITTLALQFASTALLSQVGQAVLPVPTTVAKTLYAADPDGFSFGSQLSSTPSFLATTPAGFPAFAEWISDGGSPARPPVYGEFAPSSGPGIADTGTVMRAFLPIRAPEERSRLTEYRGFGTVLDTRVVCMRPKLTDAVYSTGSGFQVRGLIEPDVKPPGLWEARDLQGGTNFSRPFNCDFAAAAVNDYTVRHGWPLAICIPSFGTGTRQGIPSVMDPDGRGDLRDEYEYTYILINATMSEYVTTLDGSDVWQTLSLQAVDYDKDKVTLQITLCMTAIEGQEMEIEATRPTPIPPEPILSWNTSVYAYDAAAVLRQLGAGPSSPAERGILALTRRSSWKWPTWPESLSLTGGGFSTTFALETMRSLYSSTSNAAQYTILAQMGRDTRNPALALQAFLTTLCAVCYYDRISLFDVAAPSDQVTLVQVTRPLEWPAFIAVAGVVVLHLLLVLLVIVVFCVRGRLSRIGNAWSSVAQLLGPTTEGWIRDVNGMDDRAVESWLRVCGMDKALVGVEQVGGRAQLVEKVKKS</sequence>
<name>A0AAJ0BAI7_9PEZI</name>
<keyword evidence="3" id="KW-1185">Reference proteome</keyword>
<gene>
    <name evidence="2" type="ORF">QBC47DRAFT_47656</name>
</gene>
<keyword evidence="1" id="KW-1133">Transmembrane helix</keyword>
<evidence type="ECO:0000313" key="3">
    <source>
        <dbReference type="Proteomes" id="UP001239445"/>
    </source>
</evidence>
<keyword evidence="1" id="KW-0472">Membrane</keyword>
<evidence type="ECO:0000313" key="2">
    <source>
        <dbReference type="EMBL" id="KAK1753754.1"/>
    </source>
</evidence>
<feature type="transmembrane region" description="Helical" evidence="1">
    <location>
        <begin position="167"/>
        <end position="188"/>
    </location>
</feature>
<dbReference type="EMBL" id="MU839837">
    <property type="protein sequence ID" value="KAK1753754.1"/>
    <property type="molecule type" value="Genomic_DNA"/>
</dbReference>